<sequence length="124" mass="13422">MGFLVVAGENEGEKIGGGRSGERKREGCGCFRLLVAGFAGDGRRERGGSAMREKRESAAACYFSGVGDGRRRGEEVEREVTGWVCCRKLWRYGCLLVGGQLVVVGVFRWCATLGGSERRGRGRG</sequence>
<gene>
    <name evidence="1" type="ORF">HAX54_052445</name>
</gene>
<keyword evidence="2" id="KW-1185">Reference proteome</keyword>
<reference evidence="1 2" key="1">
    <citation type="journal article" date="2021" name="BMC Genomics">
        <title>Datura genome reveals duplications of psychoactive alkaloid biosynthetic genes and high mutation rate following tissue culture.</title>
        <authorList>
            <person name="Rajewski A."/>
            <person name="Carter-House D."/>
            <person name="Stajich J."/>
            <person name="Litt A."/>
        </authorList>
    </citation>
    <scope>NUCLEOTIDE SEQUENCE [LARGE SCALE GENOMIC DNA]</scope>
    <source>
        <strain evidence="1">AR-01</strain>
    </source>
</reference>
<feature type="non-terminal residue" evidence="1">
    <location>
        <position position="124"/>
    </location>
</feature>
<name>A0ABS8WR40_DATST</name>
<proteinExistence type="predicted"/>
<accession>A0ABS8WR40</accession>
<protein>
    <submittedName>
        <fullName evidence="1">Uncharacterized protein</fullName>
    </submittedName>
</protein>
<dbReference type="Proteomes" id="UP000823775">
    <property type="component" value="Unassembled WGS sequence"/>
</dbReference>
<comment type="caution">
    <text evidence="1">The sequence shown here is derived from an EMBL/GenBank/DDBJ whole genome shotgun (WGS) entry which is preliminary data.</text>
</comment>
<evidence type="ECO:0000313" key="1">
    <source>
        <dbReference type="EMBL" id="MCE3052376.1"/>
    </source>
</evidence>
<organism evidence="1 2">
    <name type="scientific">Datura stramonium</name>
    <name type="common">Jimsonweed</name>
    <name type="synonym">Common thornapple</name>
    <dbReference type="NCBI Taxonomy" id="4076"/>
    <lineage>
        <taxon>Eukaryota</taxon>
        <taxon>Viridiplantae</taxon>
        <taxon>Streptophyta</taxon>
        <taxon>Embryophyta</taxon>
        <taxon>Tracheophyta</taxon>
        <taxon>Spermatophyta</taxon>
        <taxon>Magnoliopsida</taxon>
        <taxon>eudicotyledons</taxon>
        <taxon>Gunneridae</taxon>
        <taxon>Pentapetalae</taxon>
        <taxon>asterids</taxon>
        <taxon>lamiids</taxon>
        <taxon>Solanales</taxon>
        <taxon>Solanaceae</taxon>
        <taxon>Solanoideae</taxon>
        <taxon>Datureae</taxon>
        <taxon>Datura</taxon>
    </lineage>
</organism>
<evidence type="ECO:0000313" key="2">
    <source>
        <dbReference type="Proteomes" id="UP000823775"/>
    </source>
</evidence>
<dbReference type="EMBL" id="JACEIK010009513">
    <property type="protein sequence ID" value="MCE3052376.1"/>
    <property type="molecule type" value="Genomic_DNA"/>
</dbReference>